<dbReference type="Proteomes" id="UP000584824">
    <property type="component" value="Unassembled WGS sequence"/>
</dbReference>
<dbReference type="AlphaFoldDB" id="A0A7W6P1H8"/>
<name>A0A7W6P1H8_9HYPH</name>
<accession>A0A7W6P1H8</accession>
<protein>
    <submittedName>
        <fullName evidence="1">Uncharacterized protein</fullName>
    </submittedName>
</protein>
<evidence type="ECO:0000313" key="1">
    <source>
        <dbReference type="EMBL" id="MBB4103777.1"/>
    </source>
</evidence>
<organism evidence="1 2">
    <name type="scientific">Allorhizobium borbori</name>
    <dbReference type="NCBI Taxonomy" id="485907"/>
    <lineage>
        <taxon>Bacteria</taxon>
        <taxon>Pseudomonadati</taxon>
        <taxon>Pseudomonadota</taxon>
        <taxon>Alphaproteobacteria</taxon>
        <taxon>Hyphomicrobiales</taxon>
        <taxon>Rhizobiaceae</taxon>
        <taxon>Rhizobium/Agrobacterium group</taxon>
        <taxon>Allorhizobium</taxon>
    </lineage>
</organism>
<reference evidence="1 2" key="1">
    <citation type="submission" date="2020-08" db="EMBL/GenBank/DDBJ databases">
        <title>Genomic Encyclopedia of Type Strains, Phase IV (KMG-IV): sequencing the most valuable type-strain genomes for metagenomic binning, comparative biology and taxonomic classification.</title>
        <authorList>
            <person name="Goeker M."/>
        </authorList>
    </citation>
    <scope>NUCLEOTIDE SEQUENCE [LARGE SCALE GENOMIC DNA]</scope>
    <source>
        <strain evidence="1 2">DSM 26385</strain>
    </source>
</reference>
<dbReference type="RefSeq" id="WP_183792616.1">
    <property type="nucleotide sequence ID" value="NZ_JACIDU010000008.1"/>
</dbReference>
<keyword evidence="2" id="KW-1185">Reference proteome</keyword>
<gene>
    <name evidence="1" type="ORF">GGQ66_002345</name>
</gene>
<proteinExistence type="predicted"/>
<dbReference type="EMBL" id="JACIDU010000008">
    <property type="protein sequence ID" value="MBB4103777.1"/>
    <property type="molecule type" value="Genomic_DNA"/>
</dbReference>
<comment type="caution">
    <text evidence="1">The sequence shown here is derived from an EMBL/GenBank/DDBJ whole genome shotgun (WGS) entry which is preliminary data.</text>
</comment>
<sequence length="98" mass="10178">MSVKMISSAFRIPSRTIHPSSTLRDAETEASATGALLGTASAVAEEALKSGDLIGALVFLAQNVSCAETVYDVFSAINAYAANDGQKPSETERSVAKL</sequence>
<evidence type="ECO:0000313" key="2">
    <source>
        <dbReference type="Proteomes" id="UP000584824"/>
    </source>
</evidence>